<keyword evidence="9" id="KW-1185">Reference proteome</keyword>
<evidence type="ECO:0000256" key="3">
    <source>
        <dbReference type="ARBA" id="ARBA00022729"/>
    </source>
</evidence>
<dbReference type="EMBL" id="LSMT01000169">
    <property type="protein sequence ID" value="PFX24721.1"/>
    <property type="molecule type" value="Genomic_DNA"/>
</dbReference>
<evidence type="ECO:0000313" key="9">
    <source>
        <dbReference type="Proteomes" id="UP000225706"/>
    </source>
</evidence>
<dbReference type="PANTHER" id="PTHR10559">
    <property type="entry name" value="TRANSCOBALAMIN-1/GASTRIC INTRINSIC FACTOR"/>
    <property type="match status" value="1"/>
</dbReference>
<dbReference type="InterPro" id="IPR027954">
    <property type="entry name" value="Transcobalamin-like_C"/>
</dbReference>
<keyword evidence="4" id="KW-0170">Cobalt</keyword>
<dbReference type="OrthoDB" id="5950489at2759"/>
<evidence type="ECO:0000256" key="2">
    <source>
        <dbReference type="ARBA" id="ARBA00022525"/>
    </source>
</evidence>
<dbReference type="PANTHER" id="PTHR10559:SF18">
    <property type="entry name" value="TRANSCOBALAMIN II"/>
    <property type="match status" value="1"/>
</dbReference>
<feature type="signal peptide" evidence="6">
    <location>
        <begin position="1"/>
        <end position="20"/>
    </location>
</feature>
<dbReference type="Proteomes" id="UP000225706">
    <property type="component" value="Unassembled WGS sequence"/>
</dbReference>
<dbReference type="GO" id="GO:0005576">
    <property type="term" value="C:extracellular region"/>
    <property type="evidence" value="ECO:0007669"/>
    <property type="project" value="UniProtKB-SubCell"/>
</dbReference>
<protein>
    <submittedName>
        <fullName evidence="8">Gastric intrinsic factor</fullName>
    </submittedName>
</protein>
<sequence>MNFQLLTILVIAALFSQARGYCGARLLRTSITRAAIRAAEWLKNQQNKNGSYGLGHVSAFAFNSLRLTGHSVSTGAKHLNAELTKADIGSLTGGRVALYILGALATCKDPSRFYDVNLVRSLRDKLNKFPQLGFNHSFQYSLAVMALCSSNTTLNRQMLGYVDEIRKKVVIESSVASYHVSETLAMQIMALTCVKNSIKGLNKKILEKKIHRAVHLGGRKFLKAQINDSTFGGNEVTAALASQALLAAKGKTKKCSETLRWLVSRQKPDGSFINLLSTLYVTPALIGALPYDVKDIVCLKTTDEREQQNITVCVELRFVDTNKDTEGKTPPPTKCVTVANGTNAHNILKEAAKKHPCYAFTTQTSTYGHSVTSICGVQRRPVDKFYWMIYIDEETAPVGVDELKPAHGSTLSFRYKQLHWR</sequence>
<reference evidence="9" key="1">
    <citation type="journal article" date="2017" name="bioRxiv">
        <title>Comparative analysis of the genomes of Stylophora pistillata and Acropora digitifera provides evidence for extensive differences between species of corals.</title>
        <authorList>
            <person name="Voolstra C.R."/>
            <person name="Li Y."/>
            <person name="Liew Y.J."/>
            <person name="Baumgarten S."/>
            <person name="Zoccola D."/>
            <person name="Flot J.-F."/>
            <person name="Tambutte S."/>
            <person name="Allemand D."/>
            <person name="Aranda M."/>
        </authorList>
    </citation>
    <scope>NUCLEOTIDE SEQUENCE [LARGE SCALE GENOMIC DNA]</scope>
</reference>
<dbReference type="SUPFAM" id="SSF48239">
    <property type="entry name" value="Terpenoid cyclases/Protein prenyltransferases"/>
    <property type="match status" value="1"/>
</dbReference>
<dbReference type="STRING" id="50429.A0A2B4S493"/>
<name>A0A2B4S493_STYPI</name>
<feature type="domain" description="Transcobalamin-like C-terminal" evidence="7">
    <location>
        <begin position="344"/>
        <end position="416"/>
    </location>
</feature>
<proteinExistence type="predicted"/>
<dbReference type="Gene3D" id="2.170.130.30">
    <property type="match status" value="1"/>
</dbReference>
<feature type="disulfide bond" evidence="5">
    <location>
        <begin position="148"/>
        <end position="193"/>
    </location>
</feature>
<gene>
    <name evidence="8" type="primary">GIF</name>
    <name evidence="8" type="ORF">AWC38_SpisGene10687</name>
</gene>
<feature type="binding site" evidence="4">
    <location>
        <position position="234"/>
    </location>
    <ligand>
        <name>cyanocob(III)alamin</name>
        <dbReference type="ChEBI" id="CHEBI:17439"/>
    </ligand>
</feature>
<evidence type="ECO:0000313" key="8">
    <source>
        <dbReference type="EMBL" id="PFX24721.1"/>
    </source>
</evidence>
<evidence type="ECO:0000256" key="4">
    <source>
        <dbReference type="PIRSR" id="PIRSR602157-1"/>
    </source>
</evidence>
<dbReference type="Pfam" id="PF01122">
    <property type="entry name" value="Cobalamin_bind"/>
    <property type="match status" value="1"/>
</dbReference>
<evidence type="ECO:0000259" key="7">
    <source>
        <dbReference type="Pfam" id="PF14478"/>
    </source>
</evidence>
<organism evidence="8 9">
    <name type="scientific">Stylophora pistillata</name>
    <name type="common">Smooth cauliflower coral</name>
    <dbReference type="NCBI Taxonomy" id="50429"/>
    <lineage>
        <taxon>Eukaryota</taxon>
        <taxon>Metazoa</taxon>
        <taxon>Cnidaria</taxon>
        <taxon>Anthozoa</taxon>
        <taxon>Hexacorallia</taxon>
        <taxon>Scleractinia</taxon>
        <taxon>Astrocoeniina</taxon>
        <taxon>Pocilloporidae</taxon>
        <taxon>Stylophora</taxon>
    </lineage>
</organism>
<keyword evidence="2" id="KW-0964">Secreted</keyword>
<dbReference type="GO" id="GO:0031419">
    <property type="term" value="F:cobalamin binding"/>
    <property type="evidence" value="ECO:0007669"/>
    <property type="project" value="InterPro"/>
</dbReference>
<feature type="chain" id="PRO_5013061175" evidence="6">
    <location>
        <begin position="21"/>
        <end position="421"/>
    </location>
</feature>
<evidence type="ECO:0000256" key="1">
    <source>
        <dbReference type="ARBA" id="ARBA00004613"/>
    </source>
</evidence>
<comment type="caution">
    <text evidence="8">The sequence shown here is derived from an EMBL/GenBank/DDBJ whole genome shotgun (WGS) entry which is preliminary data.</text>
</comment>
<accession>A0A2B4S493</accession>
<comment type="subcellular location">
    <subcellularLocation>
        <location evidence="1">Secreted</location>
    </subcellularLocation>
</comment>
<keyword evidence="3 6" id="KW-0732">Signal</keyword>
<evidence type="ECO:0000256" key="6">
    <source>
        <dbReference type="SAM" id="SignalP"/>
    </source>
</evidence>
<evidence type="ECO:0000256" key="5">
    <source>
        <dbReference type="PIRSR" id="PIRSR602157-2"/>
    </source>
</evidence>
<dbReference type="InterPro" id="IPR051588">
    <property type="entry name" value="Cobalamin_Transport"/>
</dbReference>
<dbReference type="Gene3D" id="1.50.10.20">
    <property type="match status" value="1"/>
</dbReference>
<keyword evidence="5" id="KW-1015">Disulfide bond</keyword>
<dbReference type="InterPro" id="IPR008930">
    <property type="entry name" value="Terpenoid_cyclase/PrenylTrfase"/>
</dbReference>
<dbReference type="GO" id="GO:0015889">
    <property type="term" value="P:cobalamin transport"/>
    <property type="evidence" value="ECO:0007669"/>
    <property type="project" value="InterPro"/>
</dbReference>
<dbReference type="AlphaFoldDB" id="A0A2B4S493"/>
<dbReference type="InterPro" id="IPR002157">
    <property type="entry name" value="Cbl-bd_prot"/>
</dbReference>
<dbReference type="Pfam" id="PF14478">
    <property type="entry name" value="DUF4430"/>
    <property type="match status" value="1"/>
</dbReference>